<evidence type="ECO:0000256" key="1">
    <source>
        <dbReference type="SAM" id="MobiDB-lite"/>
    </source>
</evidence>
<sequence>MMATDSWNAARQMVARLFSRQGQDREAAIESQLDGNQALVLGAEDPDRARADLAPLWETELSALLAAHPEAEADLRRLVDQLQAASRKSGRAWMQTNTARDNSRLFAAQGGNVVVHGAESPQRERSPTDEPDVGR</sequence>
<reference evidence="2 3" key="1">
    <citation type="submission" date="2017-03" db="EMBL/GenBank/DDBJ databases">
        <title>Draft genome sequence of Streptomyces scabrisporus NF3, endophyte isolated from Amphipterygium adstringens.</title>
        <authorList>
            <person name="Vazquez M."/>
            <person name="Ceapa C.D."/>
            <person name="Rodriguez Luna D."/>
            <person name="Sanchez Esquivel S."/>
        </authorList>
    </citation>
    <scope>NUCLEOTIDE SEQUENCE [LARGE SCALE GENOMIC DNA]</scope>
    <source>
        <strain evidence="2 3">NF3</strain>
    </source>
</reference>
<protein>
    <submittedName>
        <fullName evidence="2">Uncharacterized protein</fullName>
    </submittedName>
</protein>
<dbReference type="AlphaFoldDB" id="A0A1T3NJ65"/>
<keyword evidence="3" id="KW-1185">Reference proteome</keyword>
<feature type="region of interest" description="Disordered" evidence="1">
    <location>
        <begin position="112"/>
        <end position="135"/>
    </location>
</feature>
<name>A0A1T3NJ65_9ACTN</name>
<evidence type="ECO:0000313" key="2">
    <source>
        <dbReference type="EMBL" id="OPC76842.1"/>
    </source>
</evidence>
<dbReference type="EMBL" id="MWQN01000005">
    <property type="protein sequence ID" value="OPC76842.1"/>
    <property type="molecule type" value="Genomic_DNA"/>
</dbReference>
<accession>A0A1T3NJ65</accession>
<dbReference type="Proteomes" id="UP000190037">
    <property type="component" value="Unassembled WGS sequence"/>
</dbReference>
<feature type="compositionally biased region" description="Basic and acidic residues" evidence="1">
    <location>
        <begin position="121"/>
        <end position="135"/>
    </location>
</feature>
<evidence type="ECO:0000313" key="3">
    <source>
        <dbReference type="Proteomes" id="UP000190037"/>
    </source>
</evidence>
<organism evidence="2 3">
    <name type="scientific">Embleya scabrispora</name>
    <dbReference type="NCBI Taxonomy" id="159449"/>
    <lineage>
        <taxon>Bacteria</taxon>
        <taxon>Bacillati</taxon>
        <taxon>Actinomycetota</taxon>
        <taxon>Actinomycetes</taxon>
        <taxon>Kitasatosporales</taxon>
        <taxon>Streptomycetaceae</taxon>
        <taxon>Embleya</taxon>
    </lineage>
</organism>
<gene>
    <name evidence="2" type="ORF">B4N89_46070</name>
</gene>
<proteinExistence type="predicted"/>
<comment type="caution">
    <text evidence="2">The sequence shown here is derived from an EMBL/GenBank/DDBJ whole genome shotgun (WGS) entry which is preliminary data.</text>
</comment>